<sequence>MNHALLRLAALLTLLPLAASPAFADHHEAEAADEWTGFRGLGTEPFWSLDIGADEMVFEHMGVLESRAPRTEPGTITGRAIFMSRSASGRDFIVMIEDDICSDGMSDVPFPKTVNIFLEGVHYYGCGGERQDVLIGDWVITATGPYYTSQDDGLTISFDDEGRVAGNGGCNRYTGGYALSDTLDIGPVASTRRACADREASDREHMLLTLLASVTGFDVGPNDELLLLSDDGPVIEAVRPRPAHD</sequence>
<dbReference type="PANTHER" id="PTHR35535">
    <property type="entry name" value="HEAT SHOCK PROTEIN HSLJ"/>
    <property type="match status" value="1"/>
</dbReference>
<dbReference type="EMBL" id="JACJVJ010000001">
    <property type="protein sequence ID" value="MBC2777109.1"/>
    <property type="molecule type" value="Genomic_DNA"/>
</dbReference>
<dbReference type="PANTHER" id="PTHR35535:SF1">
    <property type="entry name" value="HEAT SHOCK PROTEIN HSLJ"/>
    <property type="match status" value="1"/>
</dbReference>
<evidence type="ECO:0000313" key="3">
    <source>
        <dbReference type="EMBL" id="MBC2777109.1"/>
    </source>
</evidence>
<dbReference type="InterPro" id="IPR005184">
    <property type="entry name" value="DUF306_Meta_HslJ"/>
</dbReference>
<reference evidence="3 4" key="1">
    <citation type="submission" date="2020-08" db="EMBL/GenBank/DDBJ databases">
        <title>Draft genome sequence of Parasphingopyxis sp. GrpM-11.</title>
        <authorList>
            <person name="Oh J."/>
            <person name="Roh D.-H."/>
        </authorList>
    </citation>
    <scope>NUCLEOTIDE SEQUENCE [LARGE SCALE GENOMIC DNA]</scope>
    <source>
        <strain evidence="3 4">GrpM-11</strain>
    </source>
</reference>
<dbReference type="RefSeq" id="WP_185800339.1">
    <property type="nucleotide sequence ID" value="NZ_JACJVJ010000001.1"/>
</dbReference>
<evidence type="ECO:0000256" key="1">
    <source>
        <dbReference type="SAM" id="SignalP"/>
    </source>
</evidence>
<comment type="caution">
    <text evidence="3">The sequence shown here is derived from an EMBL/GenBank/DDBJ whole genome shotgun (WGS) entry which is preliminary data.</text>
</comment>
<accession>A0A842HXR2</accession>
<keyword evidence="1" id="KW-0732">Signal</keyword>
<evidence type="ECO:0000313" key="4">
    <source>
        <dbReference type="Proteomes" id="UP000564378"/>
    </source>
</evidence>
<feature type="signal peptide" evidence="1">
    <location>
        <begin position="1"/>
        <end position="24"/>
    </location>
</feature>
<name>A0A842HXR2_9SPHN</name>
<dbReference type="InterPro" id="IPR053147">
    <property type="entry name" value="Hsp_HslJ-like"/>
</dbReference>
<dbReference type="Gene3D" id="2.40.128.270">
    <property type="match status" value="1"/>
</dbReference>
<dbReference type="AlphaFoldDB" id="A0A842HXR2"/>
<dbReference type="InterPro" id="IPR038670">
    <property type="entry name" value="HslJ-like_sf"/>
</dbReference>
<dbReference type="Pfam" id="PF03724">
    <property type="entry name" value="META"/>
    <property type="match status" value="1"/>
</dbReference>
<organism evidence="3 4">
    <name type="scientific">Parasphingopyxis marina</name>
    <dbReference type="NCBI Taxonomy" id="2761622"/>
    <lineage>
        <taxon>Bacteria</taxon>
        <taxon>Pseudomonadati</taxon>
        <taxon>Pseudomonadota</taxon>
        <taxon>Alphaproteobacteria</taxon>
        <taxon>Sphingomonadales</taxon>
        <taxon>Sphingomonadaceae</taxon>
        <taxon>Parasphingopyxis</taxon>
    </lineage>
</organism>
<protein>
    <submittedName>
        <fullName evidence="3">META domain-containing protein</fullName>
    </submittedName>
</protein>
<dbReference type="Proteomes" id="UP000564378">
    <property type="component" value="Unassembled WGS sequence"/>
</dbReference>
<keyword evidence="4" id="KW-1185">Reference proteome</keyword>
<feature type="domain" description="DUF306" evidence="2">
    <location>
        <begin position="136"/>
        <end position="233"/>
    </location>
</feature>
<evidence type="ECO:0000259" key="2">
    <source>
        <dbReference type="Pfam" id="PF03724"/>
    </source>
</evidence>
<feature type="chain" id="PRO_5032973187" evidence="1">
    <location>
        <begin position="25"/>
        <end position="245"/>
    </location>
</feature>
<proteinExistence type="predicted"/>
<gene>
    <name evidence="3" type="ORF">H6P80_05675</name>
</gene>